<protein>
    <submittedName>
        <fullName evidence="2">Uncharacterized protein</fullName>
    </submittedName>
</protein>
<reference evidence="2 3" key="1">
    <citation type="journal article" date="2016" name="Nat. Commun.">
        <title>Thousands of microbial genomes shed light on interconnected biogeochemical processes in an aquifer system.</title>
        <authorList>
            <person name="Anantharaman K."/>
            <person name="Brown C.T."/>
            <person name="Hug L.A."/>
            <person name="Sharon I."/>
            <person name="Castelle C.J."/>
            <person name="Probst A.J."/>
            <person name="Thomas B.C."/>
            <person name="Singh A."/>
            <person name="Wilkins M.J."/>
            <person name="Karaoz U."/>
            <person name="Brodie E.L."/>
            <person name="Williams K.H."/>
            <person name="Hubbard S.S."/>
            <person name="Banfield J.F."/>
        </authorList>
    </citation>
    <scope>NUCLEOTIDE SEQUENCE [LARGE SCALE GENOMIC DNA]</scope>
</reference>
<name>A0A1F5TLU3_9BACT</name>
<proteinExistence type="predicted"/>
<feature type="region of interest" description="Disordered" evidence="1">
    <location>
        <begin position="45"/>
        <end position="66"/>
    </location>
</feature>
<dbReference type="EMBL" id="MFGL01000035">
    <property type="protein sequence ID" value="OGF39826.1"/>
    <property type="molecule type" value="Genomic_DNA"/>
</dbReference>
<sequence>MQNVAQAFIQDHFCSPGFQRREANTGQSAHNGKIPIARIENVSATDHAASANTTMSPARIRAEKNK</sequence>
<evidence type="ECO:0000256" key="1">
    <source>
        <dbReference type="SAM" id="MobiDB-lite"/>
    </source>
</evidence>
<dbReference type="Proteomes" id="UP000177939">
    <property type="component" value="Unassembled WGS sequence"/>
</dbReference>
<organism evidence="2 3">
    <name type="scientific">Candidatus Falkowbacteria bacterium RIFOXYC2_FULL_47_12</name>
    <dbReference type="NCBI Taxonomy" id="1798004"/>
    <lineage>
        <taxon>Bacteria</taxon>
        <taxon>Candidatus Falkowiibacteriota</taxon>
    </lineage>
</organism>
<dbReference type="AlphaFoldDB" id="A0A1F5TLU3"/>
<accession>A0A1F5TLU3</accession>
<evidence type="ECO:0000313" key="3">
    <source>
        <dbReference type="Proteomes" id="UP000177939"/>
    </source>
</evidence>
<gene>
    <name evidence="2" type="ORF">A2477_04695</name>
</gene>
<evidence type="ECO:0000313" key="2">
    <source>
        <dbReference type="EMBL" id="OGF39826.1"/>
    </source>
</evidence>
<comment type="caution">
    <text evidence="2">The sequence shown here is derived from an EMBL/GenBank/DDBJ whole genome shotgun (WGS) entry which is preliminary data.</text>
</comment>